<accession>A0A366LA42</accession>
<feature type="domain" description="Glycosyltransferase subfamily 4-like N-terminal" evidence="2">
    <location>
        <begin position="16"/>
        <end position="121"/>
    </location>
</feature>
<dbReference type="InterPro" id="IPR028098">
    <property type="entry name" value="Glyco_trans_4-like_N"/>
</dbReference>
<dbReference type="Pfam" id="PF13439">
    <property type="entry name" value="Glyco_transf_4"/>
    <property type="match status" value="1"/>
</dbReference>
<dbReference type="PANTHER" id="PTHR45947">
    <property type="entry name" value="SULFOQUINOVOSYL TRANSFERASE SQD2"/>
    <property type="match status" value="1"/>
</dbReference>
<organism evidence="3 4">
    <name type="scientific">Pedobacter miscanthi</name>
    <dbReference type="NCBI Taxonomy" id="2259170"/>
    <lineage>
        <taxon>Bacteria</taxon>
        <taxon>Pseudomonadati</taxon>
        <taxon>Bacteroidota</taxon>
        <taxon>Sphingobacteriia</taxon>
        <taxon>Sphingobacteriales</taxon>
        <taxon>Sphingobacteriaceae</taxon>
        <taxon>Pedobacter</taxon>
    </lineage>
</organism>
<evidence type="ECO:0000259" key="1">
    <source>
        <dbReference type="Pfam" id="PF00534"/>
    </source>
</evidence>
<keyword evidence="4" id="KW-1185">Reference proteome</keyword>
<dbReference type="InterPro" id="IPR001296">
    <property type="entry name" value="Glyco_trans_1"/>
</dbReference>
<dbReference type="RefSeq" id="WP_113947937.1">
    <property type="nucleotide sequence ID" value="NZ_QNQU01000004.1"/>
</dbReference>
<dbReference type="Pfam" id="PF00534">
    <property type="entry name" value="Glycos_transf_1"/>
    <property type="match status" value="1"/>
</dbReference>
<name>A0A366LA42_9SPHI</name>
<proteinExistence type="predicted"/>
<dbReference type="PANTHER" id="PTHR45947:SF3">
    <property type="entry name" value="SULFOQUINOVOSYL TRANSFERASE SQD2"/>
    <property type="match status" value="1"/>
</dbReference>
<dbReference type="EMBL" id="QNQU01000004">
    <property type="protein sequence ID" value="RBQ10002.1"/>
    <property type="molecule type" value="Genomic_DNA"/>
</dbReference>
<reference evidence="3 4" key="1">
    <citation type="submission" date="2018-07" db="EMBL/GenBank/DDBJ databases">
        <title>A draft genome of a endophytic bacteria, a new species of Pedobacter.</title>
        <authorList>
            <person name="Zhang Z.D."/>
            <person name="Chen Z.J."/>
        </authorList>
    </citation>
    <scope>NUCLEOTIDE SEQUENCE [LARGE SCALE GENOMIC DNA]</scope>
    <source>
        <strain evidence="3 4">RS10</strain>
    </source>
</reference>
<dbReference type="SUPFAM" id="SSF53756">
    <property type="entry name" value="UDP-Glycosyltransferase/glycogen phosphorylase"/>
    <property type="match status" value="1"/>
</dbReference>
<evidence type="ECO:0008006" key="5">
    <source>
        <dbReference type="Google" id="ProtNLM"/>
    </source>
</evidence>
<evidence type="ECO:0000313" key="3">
    <source>
        <dbReference type="EMBL" id="RBQ10002.1"/>
    </source>
</evidence>
<comment type="caution">
    <text evidence="3">The sequence shown here is derived from an EMBL/GenBank/DDBJ whole genome shotgun (WGS) entry which is preliminary data.</text>
</comment>
<gene>
    <name evidence="3" type="ORF">DRW42_06075</name>
</gene>
<evidence type="ECO:0000313" key="4">
    <source>
        <dbReference type="Proteomes" id="UP000252081"/>
    </source>
</evidence>
<dbReference type="OrthoDB" id="9787111at2"/>
<dbReference type="Gene3D" id="3.40.50.2000">
    <property type="entry name" value="Glycogen Phosphorylase B"/>
    <property type="match status" value="2"/>
</dbReference>
<dbReference type="InterPro" id="IPR050194">
    <property type="entry name" value="Glycosyltransferase_grp1"/>
</dbReference>
<protein>
    <recommendedName>
        <fullName evidence="5">Glycosyltransferase subfamily 4-like N-terminal domain-containing protein</fullName>
    </recommendedName>
</protein>
<dbReference type="Proteomes" id="UP000252081">
    <property type="component" value="Unassembled WGS sequence"/>
</dbReference>
<sequence length="379" mass="43259">MRIALVTAYFYPTSTGGTEKYVLNLAKNLLSENNEVHVITTGESAPTEYIGIKVYYIPDELSDDPDILFGIKAPNNVKDFRNLIRNNQYDLIHFHTLTPAFNTFHITEAKKLGSQIHFSAHVPGITCIHGDLMQFGQKACDGLIKKHKCTACYISKKGINKPLSQLLGRVINYVGYPINIAGAVDRKRESIRILNQLCDKIYLFTNWQKEIFIANGFYSKKLSLTSQVLDKKLFPKNAGNKEIRNIGFVGRISHEKGLDILINSFKAANRQDLNLHIAGIINELPYFEKLKKSTIRNANIHWETNLLPEKIIEFYQKIDLLIIPSITYETGPFVLFEALENNIPVLANNLGDMHIWKNKGFDIKLYNNKKRLIKEISEF</sequence>
<dbReference type="GO" id="GO:0016758">
    <property type="term" value="F:hexosyltransferase activity"/>
    <property type="evidence" value="ECO:0007669"/>
    <property type="project" value="TreeGrafter"/>
</dbReference>
<evidence type="ECO:0000259" key="2">
    <source>
        <dbReference type="Pfam" id="PF13439"/>
    </source>
</evidence>
<dbReference type="AlphaFoldDB" id="A0A366LA42"/>
<feature type="domain" description="Glycosyl transferase family 1" evidence="1">
    <location>
        <begin position="233"/>
        <end position="351"/>
    </location>
</feature>